<dbReference type="EMBL" id="AAOF01000006">
    <property type="protein sequence ID" value="EAR21746.1"/>
    <property type="molecule type" value="Genomic_DNA"/>
</dbReference>
<keyword evidence="2" id="KW-0378">Hydrolase</keyword>
<name>A4BRC4_9GAMM</name>
<dbReference type="Gene3D" id="1.20.5.2950">
    <property type="match status" value="1"/>
</dbReference>
<dbReference type="RefSeq" id="WP_004999736.1">
    <property type="nucleotide sequence ID" value="NZ_CH672427.1"/>
</dbReference>
<sequence length="230" mass="26221">MSEQQATGKAVSSGVETLIERLRDEGVEQGREQARRIVADAESRAGWMIEQAERNAEAIRRRALEEAERLQRAAREALRVAARDTVLEMQATLTHRFRGHLRWLVAETLSQEELLQRLILELAARTRRDTPLAAESDVEIVLPRDVLGLEDLHRRPEELREGTLSHFVVAQARELLREGVRFSVGEHGSGLRVRLHDHDMEIDITESAVAELLLEHLQPRFRAMLEGIVK</sequence>
<evidence type="ECO:0000313" key="3">
    <source>
        <dbReference type="Proteomes" id="UP000003374"/>
    </source>
</evidence>
<feature type="coiled-coil region" evidence="1">
    <location>
        <begin position="49"/>
        <end position="84"/>
    </location>
</feature>
<dbReference type="EC" id="3.6.3.14" evidence="2"/>
<comment type="caution">
    <text evidence="2">The sequence shown here is derived from an EMBL/GenBank/DDBJ whole genome shotgun (WGS) entry which is preliminary data.</text>
</comment>
<accession>A4BRC4</accession>
<proteinExistence type="predicted"/>
<keyword evidence="1" id="KW-0175">Coiled coil</keyword>
<dbReference type="Proteomes" id="UP000003374">
    <property type="component" value="Unassembled WGS sequence"/>
</dbReference>
<organism evidence="2 3">
    <name type="scientific">Nitrococcus mobilis Nb-231</name>
    <dbReference type="NCBI Taxonomy" id="314278"/>
    <lineage>
        <taxon>Bacteria</taxon>
        <taxon>Pseudomonadati</taxon>
        <taxon>Pseudomonadota</taxon>
        <taxon>Gammaproteobacteria</taxon>
        <taxon>Chromatiales</taxon>
        <taxon>Ectothiorhodospiraceae</taxon>
        <taxon>Nitrococcus</taxon>
    </lineage>
</organism>
<dbReference type="GO" id="GO:0016787">
    <property type="term" value="F:hydrolase activity"/>
    <property type="evidence" value="ECO:0007669"/>
    <property type="project" value="UniProtKB-KW"/>
</dbReference>
<keyword evidence="3" id="KW-1185">Reference proteome</keyword>
<dbReference type="HOGENOM" id="CLU_109735_0_0_6"/>
<reference evidence="2 3" key="1">
    <citation type="submission" date="2006-02" db="EMBL/GenBank/DDBJ databases">
        <authorList>
            <person name="Waterbury J."/>
            <person name="Ferriera S."/>
            <person name="Johnson J."/>
            <person name="Kravitz S."/>
            <person name="Halpern A."/>
            <person name="Remington K."/>
            <person name="Beeson K."/>
            <person name="Tran B."/>
            <person name="Rogers Y.-H."/>
            <person name="Friedman R."/>
            <person name="Venter J.C."/>
        </authorList>
    </citation>
    <scope>NUCLEOTIDE SEQUENCE [LARGE SCALE GENOMIC DNA]</scope>
    <source>
        <strain evidence="2 3">Nb-231</strain>
    </source>
</reference>
<dbReference type="STRING" id="314278.NB231_03415"/>
<dbReference type="AlphaFoldDB" id="A4BRC4"/>
<evidence type="ECO:0000313" key="2">
    <source>
        <dbReference type="EMBL" id="EAR21746.1"/>
    </source>
</evidence>
<protein>
    <submittedName>
        <fullName evidence="2">V-type ATP synthase subunit A</fullName>
        <ecNumber evidence="2">3.6.3.14</ecNumber>
    </submittedName>
</protein>
<gene>
    <name evidence="2" type="ORF">NB231_03415</name>
</gene>
<dbReference type="eggNOG" id="COG1390">
    <property type="taxonomic scope" value="Bacteria"/>
</dbReference>
<dbReference type="OrthoDB" id="275663at2"/>
<evidence type="ECO:0000256" key="1">
    <source>
        <dbReference type="SAM" id="Coils"/>
    </source>
</evidence>